<protein>
    <submittedName>
        <fullName evidence="2">Uncharacterized protein</fullName>
    </submittedName>
</protein>
<accession>A0ABQ9GP77</accession>
<feature type="region of interest" description="Disordered" evidence="1">
    <location>
        <begin position="87"/>
        <end position="157"/>
    </location>
</feature>
<name>A0ABQ9GP77_9NEOP</name>
<proteinExistence type="predicted"/>
<dbReference type="Proteomes" id="UP001159363">
    <property type="component" value="Chromosome 9"/>
</dbReference>
<evidence type="ECO:0000313" key="2">
    <source>
        <dbReference type="EMBL" id="KAJ8873835.1"/>
    </source>
</evidence>
<gene>
    <name evidence="2" type="ORF">PR048_024671</name>
</gene>
<sequence>MPPTTGLTGFNLRPGHLLFFASGNRAGRCCWSAGYLGELLTLACWSYSIPSFFHPHRLSSPRSEEPPKSLNSTQKAARAMIGLSKGAVNGRSRENPPNGGIVRHDSHTAPGVEPGLPWKEESSLTTTTPRPHQVNMKQRPNARAGEMGDPPENPPTSGIVRHDSDTRKSVHFKSANFTVNGSQHMIPTFKKQGDDSRSLDVESLDPGPVETGSISPSCQPACSPPAPAYIQLALNLRRLVLVFYCSSKKGKRWELEERVDGRPAPLLREGSAQFGRGEGRELLMSCRLAGSHCLLATPTTIVQRTNFDNSSEHTELPPLSEALVIWREGHSDRACKCVTTHSRQRLPPRRTRFDSRRGRSQIFRAWESCRMMPLVGGFPRGSPVSRQSLRHARTLIAMSSVFVRHAPGLQAAGRAVRVAGPTVTSQFPAATSHTPIG</sequence>
<dbReference type="EMBL" id="JARBHB010000010">
    <property type="protein sequence ID" value="KAJ8873835.1"/>
    <property type="molecule type" value="Genomic_DNA"/>
</dbReference>
<keyword evidence="3" id="KW-1185">Reference proteome</keyword>
<reference evidence="2 3" key="1">
    <citation type="submission" date="2023-02" db="EMBL/GenBank/DDBJ databases">
        <title>LHISI_Scaffold_Assembly.</title>
        <authorList>
            <person name="Stuart O.P."/>
            <person name="Cleave R."/>
            <person name="Magrath M.J.L."/>
            <person name="Mikheyev A.S."/>
        </authorList>
    </citation>
    <scope>NUCLEOTIDE SEQUENCE [LARGE SCALE GENOMIC DNA]</scope>
    <source>
        <strain evidence="2">Daus_M_001</strain>
        <tissue evidence="2">Leg muscle</tissue>
    </source>
</reference>
<organism evidence="2 3">
    <name type="scientific">Dryococelus australis</name>
    <dbReference type="NCBI Taxonomy" id="614101"/>
    <lineage>
        <taxon>Eukaryota</taxon>
        <taxon>Metazoa</taxon>
        <taxon>Ecdysozoa</taxon>
        <taxon>Arthropoda</taxon>
        <taxon>Hexapoda</taxon>
        <taxon>Insecta</taxon>
        <taxon>Pterygota</taxon>
        <taxon>Neoptera</taxon>
        <taxon>Polyneoptera</taxon>
        <taxon>Phasmatodea</taxon>
        <taxon>Verophasmatodea</taxon>
        <taxon>Anareolatae</taxon>
        <taxon>Phasmatidae</taxon>
        <taxon>Eurycanthinae</taxon>
        <taxon>Dryococelus</taxon>
    </lineage>
</organism>
<feature type="compositionally biased region" description="Polar residues" evidence="1">
    <location>
        <begin position="123"/>
        <end position="138"/>
    </location>
</feature>
<evidence type="ECO:0000313" key="3">
    <source>
        <dbReference type="Proteomes" id="UP001159363"/>
    </source>
</evidence>
<evidence type="ECO:0000256" key="1">
    <source>
        <dbReference type="SAM" id="MobiDB-lite"/>
    </source>
</evidence>
<feature type="compositionally biased region" description="Basic and acidic residues" evidence="1">
    <location>
        <begin position="191"/>
        <end position="200"/>
    </location>
</feature>
<feature type="region of interest" description="Disordered" evidence="1">
    <location>
        <begin position="187"/>
        <end position="220"/>
    </location>
</feature>
<comment type="caution">
    <text evidence="2">The sequence shown here is derived from an EMBL/GenBank/DDBJ whole genome shotgun (WGS) entry which is preliminary data.</text>
</comment>